<keyword evidence="3" id="KW-1185">Reference proteome</keyword>
<sequence length="188" mass="20101">MGTLLQRYTLAHKGLYLWPRCRDQAAVEALRQGDRHGLRPQQLAGFLCADVGYLGQTLPLQHGPVQAVQGLEQGLAALQLSLGVGALEDQAEQGQHLLQGRDPLGRNRLGEEQAQRAQQGPFAAQGGQDQAPVAQLSPMPAGRAGGLLGQAVGQHPPGVQRFGLLQGEAGLLQRLHTHRRPQPQAILP</sequence>
<comment type="caution">
    <text evidence="2">The sequence shown here is derived from an EMBL/GenBank/DDBJ whole genome shotgun (WGS) entry which is preliminary data.</text>
</comment>
<feature type="compositionally biased region" description="Low complexity" evidence="1">
    <location>
        <begin position="115"/>
        <end position="131"/>
    </location>
</feature>
<evidence type="ECO:0000256" key="1">
    <source>
        <dbReference type="SAM" id="MobiDB-lite"/>
    </source>
</evidence>
<protein>
    <submittedName>
        <fullName evidence="2">Uncharacterized protein</fullName>
    </submittedName>
</protein>
<name>A0A399EN69_9DEIN</name>
<accession>A0A399EN69</accession>
<proteinExistence type="predicted"/>
<reference evidence="2 3" key="1">
    <citation type="submission" date="2018-08" db="EMBL/GenBank/DDBJ databases">
        <title>Meiothermus roseus NBRC 110900 genome sequencing project.</title>
        <authorList>
            <person name="Da Costa M.S."/>
            <person name="Albuquerque L."/>
            <person name="Raposo P."/>
            <person name="Froufe H.J.C."/>
            <person name="Barroso C.S."/>
            <person name="Egas C."/>
        </authorList>
    </citation>
    <scope>NUCLEOTIDE SEQUENCE [LARGE SCALE GENOMIC DNA]</scope>
    <source>
        <strain evidence="2 3">NBRC 110900</strain>
    </source>
</reference>
<dbReference type="AlphaFoldDB" id="A0A399EN69"/>
<evidence type="ECO:0000313" key="3">
    <source>
        <dbReference type="Proteomes" id="UP000265341"/>
    </source>
</evidence>
<evidence type="ECO:0000313" key="2">
    <source>
        <dbReference type="EMBL" id="RIH85325.1"/>
    </source>
</evidence>
<organism evidence="2 3">
    <name type="scientific">Calidithermus roseus</name>
    <dbReference type="NCBI Taxonomy" id="1644118"/>
    <lineage>
        <taxon>Bacteria</taxon>
        <taxon>Thermotogati</taxon>
        <taxon>Deinococcota</taxon>
        <taxon>Deinococci</taxon>
        <taxon>Thermales</taxon>
        <taxon>Thermaceae</taxon>
        <taxon>Calidithermus</taxon>
    </lineage>
</organism>
<dbReference type="EMBL" id="QWLA01000044">
    <property type="protein sequence ID" value="RIH85325.1"/>
    <property type="molecule type" value="Genomic_DNA"/>
</dbReference>
<gene>
    <name evidence="2" type="ORF">Mrose_02285</name>
</gene>
<feature type="region of interest" description="Disordered" evidence="1">
    <location>
        <begin position="110"/>
        <end position="148"/>
    </location>
</feature>
<dbReference type="Proteomes" id="UP000265341">
    <property type="component" value="Unassembled WGS sequence"/>
</dbReference>